<dbReference type="GO" id="GO:0003774">
    <property type="term" value="F:cytoskeletal motor activity"/>
    <property type="evidence" value="ECO:0007669"/>
    <property type="project" value="InterPro"/>
</dbReference>
<dbReference type="PRINTS" id="PR01006">
    <property type="entry name" value="FLGHOOKFLIE"/>
</dbReference>
<evidence type="ECO:0000256" key="1">
    <source>
        <dbReference type="ARBA" id="ARBA00004117"/>
    </source>
</evidence>
<reference evidence="6 7" key="1">
    <citation type="submission" date="2018-12" db="EMBL/GenBank/DDBJ databases">
        <authorList>
            <person name="Chong R.A."/>
        </authorList>
    </citation>
    <scope>NUCLEOTIDE SEQUENCE [LARGE SCALE GENOMIC DNA]</scope>
    <source>
        <strain evidence="6 7">Msa</strain>
    </source>
</reference>
<evidence type="ECO:0000313" key="7">
    <source>
        <dbReference type="Proteomes" id="UP000298745"/>
    </source>
</evidence>
<keyword evidence="4 5" id="KW-0975">Bacterial flagellum</keyword>
<evidence type="ECO:0000256" key="5">
    <source>
        <dbReference type="HAMAP-Rule" id="MF_00724"/>
    </source>
</evidence>
<dbReference type="InterPro" id="IPR001624">
    <property type="entry name" value="FliE"/>
</dbReference>
<evidence type="ECO:0000256" key="2">
    <source>
        <dbReference type="ARBA" id="ARBA00009272"/>
    </source>
</evidence>
<dbReference type="NCBIfam" id="TIGR00205">
    <property type="entry name" value="fliE"/>
    <property type="match status" value="1"/>
</dbReference>
<keyword evidence="6" id="KW-0966">Cell projection</keyword>
<dbReference type="PANTHER" id="PTHR34653">
    <property type="match status" value="1"/>
</dbReference>
<dbReference type="Pfam" id="PF02049">
    <property type="entry name" value="FliE"/>
    <property type="match status" value="1"/>
</dbReference>
<dbReference type="GO" id="GO:0071973">
    <property type="term" value="P:bacterial-type flagellum-dependent cell motility"/>
    <property type="evidence" value="ECO:0007669"/>
    <property type="project" value="InterPro"/>
</dbReference>
<comment type="subcellular location">
    <subcellularLocation>
        <location evidence="1 5">Bacterial flagellum basal body</location>
    </subcellularLocation>
</comment>
<dbReference type="RefSeq" id="WP_158362223.1">
    <property type="nucleotide sequence ID" value="NZ_CP034864.1"/>
</dbReference>
<evidence type="ECO:0000256" key="3">
    <source>
        <dbReference type="ARBA" id="ARBA00018024"/>
    </source>
</evidence>
<gene>
    <name evidence="5 6" type="primary">fliE</name>
    <name evidence="6" type="ORF">D9V74_00340</name>
</gene>
<dbReference type="HAMAP" id="MF_00724">
    <property type="entry name" value="FliE"/>
    <property type="match status" value="1"/>
</dbReference>
<evidence type="ECO:0000313" key="6">
    <source>
        <dbReference type="EMBL" id="QCI23639.1"/>
    </source>
</evidence>
<proteinExistence type="inferred from homology"/>
<evidence type="ECO:0000256" key="4">
    <source>
        <dbReference type="ARBA" id="ARBA00023143"/>
    </source>
</evidence>
<comment type="similarity">
    <text evidence="2 5">Belongs to the FliE family.</text>
</comment>
<keyword evidence="6" id="KW-0282">Flagellum</keyword>
<name>A0A4D6Y3Q0_9GAMM</name>
<sequence>MFINNINYPETMLKTQFETHPNTKKKEFNEIFIDCIKTGLGKISNIQNHAKADAEKFILNQPGISLNDVMINLEKSSISIQMAIQIRNKIVSAYEEIMNQQI</sequence>
<accession>A0A4D6Y3Q0</accession>
<protein>
    <recommendedName>
        <fullName evidence="3 5">Flagellar hook-basal body complex protein FliE</fullName>
    </recommendedName>
</protein>
<reference evidence="6 7" key="2">
    <citation type="submission" date="2019-05" db="EMBL/GenBank/DDBJ databases">
        <title>Genome evolution of the obligate endosymbiont Buchnera aphidicola.</title>
        <authorList>
            <person name="Moran N.A."/>
        </authorList>
    </citation>
    <scope>NUCLEOTIDE SEQUENCE [LARGE SCALE GENOMIC DNA]</scope>
    <source>
        <strain evidence="6 7">Msa</strain>
    </source>
</reference>
<dbReference type="GO" id="GO:0009425">
    <property type="term" value="C:bacterial-type flagellum basal body"/>
    <property type="evidence" value="ECO:0007669"/>
    <property type="project" value="UniProtKB-SubCell"/>
</dbReference>
<organism evidence="6 7">
    <name type="scientific">Buchnera aphidicola</name>
    <name type="common">Macrosiphoniella sanborni</name>
    <dbReference type="NCBI Taxonomy" id="1241865"/>
    <lineage>
        <taxon>Bacteria</taxon>
        <taxon>Pseudomonadati</taxon>
        <taxon>Pseudomonadota</taxon>
        <taxon>Gammaproteobacteria</taxon>
        <taxon>Enterobacterales</taxon>
        <taxon>Erwiniaceae</taxon>
        <taxon>Buchnera</taxon>
    </lineage>
</organism>
<dbReference type="Proteomes" id="UP000298745">
    <property type="component" value="Chromosome"/>
</dbReference>
<dbReference type="AlphaFoldDB" id="A0A4D6Y3Q0"/>
<dbReference type="OrthoDB" id="8909229at2"/>
<dbReference type="GO" id="GO:0005198">
    <property type="term" value="F:structural molecule activity"/>
    <property type="evidence" value="ECO:0007669"/>
    <property type="project" value="UniProtKB-UniRule"/>
</dbReference>
<dbReference type="EMBL" id="CP034864">
    <property type="protein sequence ID" value="QCI23639.1"/>
    <property type="molecule type" value="Genomic_DNA"/>
</dbReference>
<keyword evidence="6" id="KW-0969">Cilium</keyword>
<dbReference type="PANTHER" id="PTHR34653:SF1">
    <property type="entry name" value="FLAGELLAR HOOK-BASAL BODY COMPLEX PROTEIN FLIE"/>
    <property type="match status" value="1"/>
</dbReference>